<dbReference type="Proteomes" id="UP000019116">
    <property type="component" value="Chromosome 2A"/>
</dbReference>
<keyword evidence="3" id="KW-1185">Reference proteome</keyword>
<organism evidence="2">
    <name type="scientific">Triticum aestivum</name>
    <name type="common">Wheat</name>
    <dbReference type="NCBI Taxonomy" id="4565"/>
    <lineage>
        <taxon>Eukaryota</taxon>
        <taxon>Viridiplantae</taxon>
        <taxon>Streptophyta</taxon>
        <taxon>Embryophyta</taxon>
        <taxon>Tracheophyta</taxon>
        <taxon>Spermatophyta</taxon>
        <taxon>Magnoliopsida</taxon>
        <taxon>Liliopsida</taxon>
        <taxon>Poales</taxon>
        <taxon>Poaceae</taxon>
        <taxon>BOP clade</taxon>
        <taxon>Pooideae</taxon>
        <taxon>Triticodae</taxon>
        <taxon>Triticeae</taxon>
        <taxon>Triticinae</taxon>
        <taxon>Triticum</taxon>
    </lineage>
</organism>
<feature type="domain" description="KIB1-4 beta-propeller" evidence="1">
    <location>
        <begin position="8"/>
        <end position="165"/>
    </location>
</feature>
<dbReference type="OrthoDB" id="585640at2759"/>
<dbReference type="PANTHER" id="PTHR33165:SF72">
    <property type="entry name" value="F-BOX DOMAIN-CONTAINING PROTEIN"/>
    <property type="match status" value="1"/>
</dbReference>
<name>A0A3B6B863_WHEAT</name>
<evidence type="ECO:0000259" key="1">
    <source>
        <dbReference type="Pfam" id="PF03478"/>
    </source>
</evidence>
<dbReference type="Pfam" id="PF03478">
    <property type="entry name" value="Beta-prop_KIB1-4"/>
    <property type="match status" value="1"/>
</dbReference>
<dbReference type="Gramene" id="TraesCS2A03G1284600.1">
    <property type="protein sequence ID" value="TraesCS2A03G1284600.1.CDS1"/>
    <property type="gene ID" value="TraesCS2A03G1284600"/>
</dbReference>
<dbReference type="Gramene" id="TraesCS2A02G554800.1">
    <property type="protein sequence ID" value="TraesCS2A02G554800.1.cds1"/>
    <property type="gene ID" value="TraesCS2A02G554800"/>
</dbReference>
<dbReference type="InterPro" id="IPR005174">
    <property type="entry name" value="KIB1-4_b-propeller"/>
</dbReference>
<reference evidence="2" key="1">
    <citation type="submission" date="2018-08" db="EMBL/GenBank/DDBJ databases">
        <authorList>
            <person name="Rossello M."/>
        </authorList>
    </citation>
    <scope>NUCLEOTIDE SEQUENCE [LARGE SCALE GENOMIC DNA]</scope>
    <source>
        <strain evidence="2">cv. Chinese Spring</strain>
    </source>
</reference>
<dbReference type="PANTHER" id="PTHR33165">
    <property type="entry name" value="F-BOX DOMAIN CONTAINING PROTEIN-LIKE-RELATED"/>
    <property type="match status" value="1"/>
</dbReference>
<dbReference type="AlphaFoldDB" id="A0A3B6B863"/>
<evidence type="ECO:0000313" key="3">
    <source>
        <dbReference type="Proteomes" id="UP000019116"/>
    </source>
</evidence>
<protein>
    <recommendedName>
        <fullName evidence="1">KIB1-4 beta-propeller domain-containing protein</fullName>
    </recommendedName>
</protein>
<evidence type="ECO:0000313" key="2">
    <source>
        <dbReference type="EnsemblPlants" id="TraesCS2A02G554800.1.cds1"/>
    </source>
</evidence>
<proteinExistence type="predicted"/>
<accession>A0A3B6B863</accession>
<reference evidence="2" key="2">
    <citation type="submission" date="2018-10" db="UniProtKB">
        <authorList>
            <consortium name="EnsemblPlants"/>
        </authorList>
    </citation>
    <scope>IDENTIFICATION</scope>
</reference>
<dbReference type="EnsemblPlants" id="TraesCS2A02G554800.1">
    <property type="protein sequence ID" value="TraesCS2A02G554800.1.cds1"/>
    <property type="gene ID" value="TraesCS2A02G554800"/>
</dbReference>
<sequence>MESLRDMKAAVCSSRTSAMAVVVWFPCRGVVLAAVAGSGQWEVLHRMQLPVRNALLFQGRLYATRFCSDEIVQLYPPRQAPLDNVIATLPKAELFWRFVDTLHLVESAGQMLLVVRRVVARESSSEPQLLAFTIYSADFGDNNGGHPELTRVTSLGDRALFVPQHVRRLPVCLGQGPPFRGQQLHLLLHALLLAVQVGSLAAGHWCRSEELAAQCQIHDGEKRIRASVRPFTIADHLLTFCHAS</sequence>